<comment type="catalytic activity">
    <reaction evidence="1">
        <text>a 4-O-methyl-thymidine in DNA + L-cysteinyl-[protein] = a thymidine in DNA + S-methyl-L-cysteinyl-[protein]</text>
        <dbReference type="Rhea" id="RHEA:53428"/>
        <dbReference type="Rhea" id="RHEA-COMP:10131"/>
        <dbReference type="Rhea" id="RHEA-COMP:10132"/>
        <dbReference type="Rhea" id="RHEA-COMP:13555"/>
        <dbReference type="Rhea" id="RHEA-COMP:13556"/>
        <dbReference type="ChEBI" id="CHEBI:29950"/>
        <dbReference type="ChEBI" id="CHEBI:82612"/>
        <dbReference type="ChEBI" id="CHEBI:137386"/>
        <dbReference type="ChEBI" id="CHEBI:137387"/>
        <dbReference type="EC" id="2.1.1.63"/>
    </reaction>
</comment>
<evidence type="ECO:0000256" key="4">
    <source>
        <dbReference type="ARBA" id="ARBA00022603"/>
    </source>
</evidence>
<dbReference type="GO" id="GO:0032259">
    <property type="term" value="P:methylation"/>
    <property type="evidence" value="ECO:0007669"/>
    <property type="project" value="UniProtKB-KW"/>
</dbReference>
<dbReference type="InterPro" id="IPR036217">
    <property type="entry name" value="MethylDNA_cys_MeTrfase_DNAb"/>
</dbReference>
<dbReference type="InterPro" id="IPR036388">
    <property type="entry name" value="WH-like_DNA-bd_sf"/>
</dbReference>
<dbReference type="SUPFAM" id="SSF53155">
    <property type="entry name" value="Methylated DNA-protein cysteine methyltransferase domain"/>
    <property type="match status" value="1"/>
</dbReference>
<dbReference type="PANTHER" id="PTHR10815:SF13">
    <property type="entry name" value="METHYLATED-DNA--PROTEIN-CYSTEINE METHYLTRANSFERASE"/>
    <property type="match status" value="1"/>
</dbReference>
<protein>
    <recommendedName>
        <fullName evidence="3">methylated-DNA--[protein]-cysteine S-methyltransferase</fullName>
        <ecNumber evidence="3">2.1.1.63</ecNumber>
    </recommendedName>
</protein>
<evidence type="ECO:0000256" key="5">
    <source>
        <dbReference type="ARBA" id="ARBA00022679"/>
    </source>
</evidence>
<dbReference type="PROSITE" id="PS00374">
    <property type="entry name" value="MGMT"/>
    <property type="match status" value="1"/>
</dbReference>
<keyword evidence="4 10" id="KW-0489">Methyltransferase</keyword>
<keyword evidence="5 10" id="KW-0808">Transferase</keyword>
<evidence type="ECO:0000256" key="8">
    <source>
        <dbReference type="ARBA" id="ARBA00049348"/>
    </source>
</evidence>
<accession>A0A7C3SMD9</accession>
<dbReference type="Gene3D" id="1.10.10.10">
    <property type="entry name" value="Winged helix-like DNA-binding domain superfamily/Winged helix DNA-binding domain"/>
    <property type="match status" value="1"/>
</dbReference>
<dbReference type="NCBIfam" id="TIGR00589">
    <property type="entry name" value="ogt"/>
    <property type="match status" value="1"/>
</dbReference>
<dbReference type="GO" id="GO:0003908">
    <property type="term" value="F:methylated-DNA-[protein]-cysteine S-methyltransferase activity"/>
    <property type="evidence" value="ECO:0007669"/>
    <property type="project" value="UniProtKB-EC"/>
</dbReference>
<dbReference type="EC" id="2.1.1.63" evidence="3"/>
<organism evidence="10">
    <name type="scientific">Desulfobacca acetoxidans</name>
    <dbReference type="NCBI Taxonomy" id="60893"/>
    <lineage>
        <taxon>Bacteria</taxon>
        <taxon>Pseudomonadati</taxon>
        <taxon>Thermodesulfobacteriota</taxon>
        <taxon>Desulfobaccia</taxon>
        <taxon>Desulfobaccales</taxon>
        <taxon>Desulfobaccaceae</taxon>
        <taxon>Desulfobacca</taxon>
    </lineage>
</organism>
<evidence type="ECO:0000256" key="1">
    <source>
        <dbReference type="ARBA" id="ARBA00001286"/>
    </source>
</evidence>
<comment type="similarity">
    <text evidence="2">Belongs to the MGMT family.</text>
</comment>
<dbReference type="CDD" id="cd06445">
    <property type="entry name" value="ATase"/>
    <property type="match status" value="1"/>
</dbReference>
<dbReference type="InterPro" id="IPR036631">
    <property type="entry name" value="MGMT_N_sf"/>
</dbReference>
<dbReference type="GO" id="GO:0006281">
    <property type="term" value="P:DNA repair"/>
    <property type="evidence" value="ECO:0007669"/>
    <property type="project" value="UniProtKB-KW"/>
</dbReference>
<name>A0A7C3SMD9_9BACT</name>
<dbReference type="EMBL" id="DTHB01000053">
    <property type="protein sequence ID" value="HGB15498.1"/>
    <property type="molecule type" value="Genomic_DNA"/>
</dbReference>
<dbReference type="Pfam" id="PF01035">
    <property type="entry name" value="DNA_binding_1"/>
    <property type="match status" value="1"/>
</dbReference>
<reference evidence="10" key="1">
    <citation type="journal article" date="2020" name="mSystems">
        <title>Genome- and Community-Level Interaction Insights into Carbon Utilization and Element Cycling Functions of Hydrothermarchaeota in Hydrothermal Sediment.</title>
        <authorList>
            <person name="Zhou Z."/>
            <person name="Liu Y."/>
            <person name="Xu W."/>
            <person name="Pan J."/>
            <person name="Luo Z.H."/>
            <person name="Li M."/>
        </authorList>
    </citation>
    <scope>NUCLEOTIDE SEQUENCE [LARGE SCALE GENOMIC DNA]</scope>
    <source>
        <strain evidence="10">SpSt-776</strain>
    </source>
</reference>
<proteinExistence type="inferred from homology"/>
<sequence>MQPEKPLWLIRLNDTPLGHLDLRFTFNGLAGLEIVDPEDDHSFLIPGLTYCLGSLRTTERIEEAINETLGELIRYFRGAVTSFSKVRLDLQGSVFQLQVWQKLRKIPWGETTTYRELSHRLGRPQAVRSVGQACRANPVPIIIPCHRVIAADGSLGGYRFGLERKRWLLGHEGVKGKWTGA</sequence>
<keyword evidence="7" id="KW-0234">DNA repair</keyword>
<evidence type="ECO:0000256" key="3">
    <source>
        <dbReference type="ARBA" id="ARBA00011918"/>
    </source>
</evidence>
<feature type="domain" description="Methylated-DNA-[protein]-cysteine S-methyltransferase DNA binding" evidence="9">
    <location>
        <begin position="95"/>
        <end position="174"/>
    </location>
</feature>
<gene>
    <name evidence="10" type="ORF">ENV62_09730</name>
</gene>
<dbReference type="AlphaFoldDB" id="A0A7C3SMD9"/>
<dbReference type="SUPFAM" id="SSF46767">
    <property type="entry name" value="Methylated DNA-protein cysteine methyltransferase, C-terminal domain"/>
    <property type="match status" value="1"/>
</dbReference>
<comment type="caution">
    <text evidence="10">The sequence shown here is derived from an EMBL/GenBank/DDBJ whole genome shotgun (WGS) entry which is preliminary data.</text>
</comment>
<evidence type="ECO:0000313" key="10">
    <source>
        <dbReference type="EMBL" id="HGB15498.1"/>
    </source>
</evidence>
<comment type="catalytic activity">
    <reaction evidence="8">
        <text>a 6-O-methyl-2'-deoxyguanosine in DNA + L-cysteinyl-[protein] = S-methyl-L-cysteinyl-[protein] + a 2'-deoxyguanosine in DNA</text>
        <dbReference type="Rhea" id="RHEA:24000"/>
        <dbReference type="Rhea" id="RHEA-COMP:10131"/>
        <dbReference type="Rhea" id="RHEA-COMP:10132"/>
        <dbReference type="Rhea" id="RHEA-COMP:11367"/>
        <dbReference type="Rhea" id="RHEA-COMP:11368"/>
        <dbReference type="ChEBI" id="CHEBI:29950"/>
        <dbReference type="ChEBI" id="CHEBI:82612"/>
        <dbReference type="ChEBI" id="CHEBI:85445"/>
        <dbReference type="ChEBI" id="CHEBI:85448"/>
        <dbReference type="EC" id="2.1.1.63"/>
    </reaction>
</comment>
<evidence type="ECO:0000256" key="7">
    <source>
        <dbReference type="ARBA" id="ARBA00023204"/>
    </source>
</evidence>
<keyword evidence="6" id="KW-0227">DNA damage</keyword>
<evidence type="ECO:0000256" key="2">
    <source>
        <dbReference type="ARBA" id="ARBA00008711"/>
    </source>
</evidence>
<dbReference type="InterPro" id="IPR014048">
    <property type="entry name" value="MethylDNA_cys_MeTrfase_DNA-bd"/>
</dbReference>
<evidence type="ECO:0000256" key="6">
    <source>
        <dbReference type="ARBA" id="ARBA00022763"/>
    </source>
</evidence>
<dbReference type="FunFam" id="1.10.10.10:FF:000214">
    <property type="entry name" value="Methylated-DNA--protein-cysteine methyltransferase"/>
    <property type="match status" value="1"/>
</dbReference>
<evidence type="ECO:0000259" key="9">
    <source>
        <dbReference type="Pfam" id="PF01035"/>
    </source>
</evidence>
<dbReference type="PANTHER" id="PTHR10815">
    <property type="entry name" value="METHYLATED-DNA--PROTEIN-CYSTEINE METHYLTRANSFERASE"/>
    <property type="match status" value="1"/>
</dbReference>
<dbReference type="InterPro" id="IPR001497">
    <property type="entry name" value="MethylDNA_cys_MeTrfase_AS"/>
</dbReference>